<name>A0A8J5WXC4_ZIZPA</name>
<evidence type="ECO:0000313" key="2">
    <source>
        <dbReference type="Proteomes" id="UP000729402"/>
    </source>
</evidence>
<accession>A0A8J5WXC4</accession>
<dbReference type="EMBL" id="JAAALK010000080">
    <property type="protein sequence ID" value="KAG8095148.1"/>
    <property type="molecule type" value="Genomic_DNA"/>
</dbReference>
<dbReference type="AlphaFoldDB" id="A0A8J5WXC4"/>
<reference evidence="1" key="1">
    <citation type="journal article" date="2021" name="bioRxiv">
        <title>Whole Genome Assembly and Annotation of Northern Wild Rice, Zizania palustris L., Supports a Whole Genome Duplication in the Zizania Genus.</title>
        <authorList>
            <person name="Haas M."/>
            <person name="Kono T."/>
            <person name="Macchietto M."/>
            <person name="Millas R."/>
            <person name="McGilp L."/>
            <person name="Shao M."/>
            <person name="Duquette J."/>
            <person name="Hirsch C.N."/>
            <person name="Kimball J."/>
        </authorList>
    </citation>
    <scope>NUCLEOTIDE SEQUENCE</scope>
    <source>
        <tissue evidence="1">Fresh leaf tissue</tissue>
    </source>
</reference>
<reference evidence="1" key="2">
    <citation type="submission" date="2021-02" db="EMBL/GenBank/DDBJ databases">
        <authorList>
            <person name="Kimball J.A."/>
            <person name="Haas M.W."/>
            <person name="Macchietto M."/>
            <person name="Kono T."/>
            <person name="Duquette J."/>
            <person name="Shao M."/>
        </authorList>
    </citation>
    <scope>NUCLEOTIDE SEQUENCE</scope>
    <source>
        <tissue evidence="1">Fresh leaf tissue</tissue>
    </source>
</reference>
<protein>
    <submittedName>
        <fullName evidence="1">Uncharacterized protein</fullName>
    </submittedName>
</protein>
<comment type="caution">
    <text evidence="1">The sequence shown here is derived from an EMBL/GenBank/DDBJ whole genome shotgun (WGS) entry which is preliminary data.</text>
</comment>
<evidence type="ECO:0000313" key="1">
    <source>
        <dbReference type="EMBL" id="KAG8095148.1"/>
    </source>
</evidence>
<gene>
    <name evidence="1" type="ORF">GUJ93_ZPchr0012g21734</name>
</gene>
<keyword evidence="2" id="KW-1185">Reference proteome</keyword>
<proteinExistence type="predicted"/>
<organism evidence="1 2">
    <name type="scientific">Zizania palustris</name>
    <name type="common">Northern wild rice</name>
    <dbReference type="NCBI Taxonomy" id="103762"/>
    <lineage>
        <taxon>Eukaryota</taxon>
        <taxon>Viridiplantae</taxon>
        <taxon>Streptophyta</taxon>
        <taxon>Embryophyta</taxon>
        <taxon>Tracheophyta</taxon>
        <taxon>Spermatophyta</taxon>
        <taxon>Magnoliopsida</taxon>
        <taxon>Liliopsida</taxon>
        <taxon>Poales</taxon>
        <taxon>Poaceae</taxon>
        <taxon>BOP clade</taxon>
        <taxon>Oryzoideae</taxon>
        <taxon>Oryzeae</taxon>
        <taxon>Zizaniinae</taxon>
        <taxon>Zizania</taxon>
    </lineage>
</organism>
<sequence length="91" mass="9366">MIASLVAHAPAADTSLPATEEHPWAQPPSPPLYITSLYAAFDDMDNDTSSASPALVVGNITAEVIVEADMPEGVATDSGVSGTLVVIIIFL</sequence>
<dbReference type="Proteomes" id="UP000729402">
    <property type="component" value="Unassembled WGS sequence"/>
</dbReference>